<organism evidence="1 2">
    <name type="scientific">Salinithrix halophila</name>
    <dbReference type="NCBI Taxonomy" id="1485204"/>
    <lineage>
        <taxon>Bacteria</taxon>
        <taxon>Bacillati</taxon>
        <taxon>Bacillota</taxon>
        <taxon>Bacilli</taxon>
        <taxon>Bacillales</taxon>
        <taxon>Thermoactinomycetaceae</taxon>
        <taxon>Salinithrix</taxon>
    </lineage>
</organism>
<protein>
    <submittedName>
        <fullName evidence="1">DUF1811 family protein</fullName>
    </submittedName>
</protein>
<evidence type="ECO:0000313" key="2">
    <source>
        <dbReference type="Proteomes" id="UP001595843"/>
    </source>
</evidence>
<comment type="caution">
    <text evidence="1">The sequence shown here is derived from an EMBL/GenBank/DDBJ whole genome shotgun (WGS) entry which is preliminary data.</text>
</comment>
<dbReference type="Gene3D" id="1.10.287.880">
    <property type="entry name" value="Hypothetical protein YfhH domain"/>
    <property type="match status" value="1"/>
</dbReference>
<reference evidence="2" key="1">
    <citation type="journal article" date="2019" name="Int. J. Syst. Evol. Microbiol.">
        <title>The Global Catalogue of Microorganisms (GCM) 10K type strain sequencing project: providing services to taxonomists for standard genome sequencing and annotation.</title>
        <authorList>
            <consortium name="The Broad Institute Genomics Platform"/>
            <consortium name="The Broad Institute Genome Sequencing Center for Infectious Disease"/>
            <person name="Wu L."/>
            <person name="Ma J."/>
        </authorList>
    </citation>
    <scope>NUCLEOTIDE SEQUENCE [LARGE SCALE GENOMIC DNA]</scope>
    <source>
        <strain evidence="2">IBRC-M 10813</strain>
    </source>
</reference>
<dbReference type="RefSeq" id="WP_380705392.1">
    <property type="nucleotide sequence ID" value="NZ_JBHSAP010000015.1"/>
</dbReference>
<dbReference type="SUPFAM" id="SSF101697">
    <property type="entry name" value="Hypothetical protein YfhH"/>
    <property type="match status" value="1"/>
</dbReference>
<gene>
    <name evidence="1" type="ORF">ACFOUO_12325</name>
</gene>
<evidence type="ECO:0000313" key="1">
    <source>
        <dbReference type="EMBL" id="MFC4077583.1"/>
    </source>
</evidence>
<dbReference type="Proteomes" id="UP001595843">
    <property type="component" value="Unassembled WGS sequence"/>
</dbReference>
<dbReference type="Gene3D" id="2.30.30.340">
    <property type="entry name" value="Hypothetical protein YfhH like domains"/>
    <property type="match status" value="1"/>
</dbReference>
<accession>A0ABV8JGH0</accession>
<name>A0ABV8JGH0_9BACL</name>
<dbReference type="InterPro" id="IPR014938">
    <property type="entry name" value="YfhH-like"/>
</dbReference>
<dbReference type="InterPro" id="IPR036289">
    <property type="entry name" value="YfhH"/>
</dbReference>
<dbReference type="EMBL" id="JBHSAP010000015">
    <property type="protein sequence ID" value="MFC4077583.1"/>
    <property type="molecule type" value="Genomic_DNA"/>
</dbReference>
<dbReference type="Pfam" id="PF08838">
    <property type="entry name" value="DUF1811"/>
    <property type="match status" value="1"/>
</dbReference>
<sequence>MHQYSRMSREDLLEEICRLETEESRARRSSMPGEVAVIRQKINFAKSYLTDPATIRPGYLYQVEGESHLFRVEYLNGVMAWGTYEDMRIREAIPIGLLTPAEDSPGRDQE</sequence>
<proteinExistence type="predicted"/>
<keyword evidence="2" id="KW-1185">Reference proteome</keyword>